<evidence type="ECO:0000256" key="1">
    <source>
        <dbReference type="ARBA" id="ARBA00004123"/>
    </source>
</evidence>
<reference evidence="11" key="1">
    <citation type="submission" date="2020-08" db="EMBL/GenBank/DDBJ databases">
        <title>Chromosome-level assembly of Southern catfish (Silurus meridionalis) provides insights into visual adaptation to the nocturnal and benthic lifestyles.</title>
        <authorList>
            <person name="Zhang Y."/>
            <person name="Wang D."/>
            <person name="Peng Z."/>
        </authorList>
    </citation>
    <scope>NUCLEOTIDE SEQUENCE</scope>
    <source>
        <strain evidence="11">SWU-2019-XX</strain>
        <tissue evidence="11">Muscle</tissue>
    </source>
</reference>
<feature type="domain" description="VLIG-type G" evidence="10">
    <location>
        <begin position="1055"/>
        <end position="1277"/>
    </location>
</feature>
<evidence type="ECO:0000256" key="7">
    <source>
        <dbReference type="ARBA" id="ARBA00023134"/>
    </source>
</evidence>
<evidence type="ECO:0000259" key="10">
    <source>
        <dbReference type="PROSITE" id="PS51717"/>
    </source>
</evidence>
<dbReference type="Pfam" id="PF25496">
    <property type="entry name" value="URGCP"/>
    <property type="match status" value="1"/>
</dbReference>
<dbReference type="GO" id="GO:0005525">
    <property type="term" value="F:GTP binding"/>
    <property type="evidence" value="ECO:0007669"/>
    <property type="project" value="UniProtKB-KW"/>
</dbReference>
<evidence type="ECO:0000256" key="6">
    <source>
        <dbReference type="ARBA" id="ARBA00022741"/>
    </source>
</evidence>
<comment type="similarity">
    <text evidence="4">Belongs to the TRAFAC class TrmE-Era-EngA-EngB-Septin-like GTPase superfamily. AIG1/Toc34/Toc159-like paraseptin GTPase family. IAN subfamily.</text>
</comment>
<dbReference type="GO" id="GO:0005737">
    <property type="term" value="C:cytoplasm"/>
    <property type="evidence" value="ECO:0007669"/>
    <property type="project" value="UniProtKB-SubCell"/>
</dbReference>
<dbReference type="SUPFAM" id="SSF52540">
    <property type="entry name" value="P-loop containing nucleoside triphosphate hydrolases"/>
    <property type="match status" value="3"/>
</dbReference>
<keyword evidence="5" id="KW-0963">Cytoplasm</keyword>
<keyword evidence="12" id="KW-1185">Reference proteome</keyword>
<gene>
    <name evidence="11" type="ORF">HF521_015895</name>
</gene>
<evidence type="ECO:0000256" key="3">
    <source>
        <dbReference type="ARBA" id="ARBA00006828"/>
    </source>
</evidence>
<evidence type="ECO:0000256" key="2">
    <source>
        <dbReference type="ARBA" id="ARBA00004496"/>
    </source>
</evidence>
<dbReference type="InterPro" id="IPR027417">
    <property type="entry name" value="P-loop_NTPase"/>
</dbReference>
<evidence type="ECO:0000256" key="5">
    <source>
        <dbReference type="ARBA" id="ARBA00022490"/>
    </source>
</evidence>
<keyword evidence="7" id="KW-0342">GTP-binding</keyword>
<feature type="region of interest" description="Disordered" evidence="9">
    <location>
        <begin position="400"/>
        <end position="454"/>
    </location>
</feature>
<dbReference type="EMBL" id="JABFDY010000029">
    <property type="protein sequence ID" value="KAF7686533.1"/>
    <property type="molecule type" value="Genomic_DNA"/>
</dbReference>
<dbReference type="InterPro" id="IPR058641">
    <property type="entry name" value="GVIN1_dom"/>
</dbReference>
<organism evidence="11 12">
    <name type="scientific">Silurus meridionalis</name>
    <name type="common">Southern catfish</name>
    <name type="synonym">Silurus soldatovi meridionalis</name>
    <dbReference type="NCBI Taxonomy" id="175797"/>
    <lineage>
        <taxon>Eukaryota</taxon>
        <taxon>Metazoa</taxon>
        <taxon>Chordata</taxon>
        <taxon>Craniata</taxon>
        <taxon>Vertebrata</taxon>
        <taxon>Euteleostomi</taxon>
        <taxon>Actinopterygii</taxon>
        <taxon>Neopterygii</taxon>
        <taxon>Teleostei</taxon>
        <taxon>Ostariophysi</taxon>
        <taxon>Siluriformes</taxon>
        <taxon>Siluridae</taxon>
        <taxon>Silurus</taxon>
    </lineage>
</organism>
<dbReference type="InterPro" id="IPR030383">
    <property type="entry name" value="G_VLIG_dom"/>
</dbReference>
<sequence>MASNEVSEVRIVLLGENVPLTNAVGNFILSRSAFETEIPSSVKQYSEKANGYVEGRIITIINTPHLYNPQLSQEELTQRVKECISLADPGPHVFLLVLQSETVTREKHDRVRSILETFSPLSRKRSIVITTGEDQGFLSECEVRHHRIQKISPFDKHEVLQLLKKIDAVVKETEGSRLHENKHPETQRRHEDHFTKNTAKIDGDTVRGKVSDLRIILLGNSLSDTSSVGNSILARSAFEAEHPLHSVGFQNERVTGPVMGRNITIINAPHIFYQTLSQDQLTQCIKQCLSLSAPGPHVIMLVVQLQNFSVADKSRLDLIFSSLSEETYKYTIVVSTKNPEHCSNADKEIIQNLIAECHNRHFEFSKCSQASFVEMIEEMVEVNKGSLKCEMYADVDSAEDQKLSEKIGGQPEYRRHSTDLPQEKTATQRSEEVAERGKEYMMESGEDSSKYEKKKKLEMEKTEQLFLRLDLEEKQKVKMKISDILQITSHSLNWKESCTEKELVETFLQRLLMMDYSARYISTEEDVAIVDYVDLSTGGDEGFGLFDNLFTKKAESFNEEDHKSPVHPMDVQMAVLHCSDLLLKQKIVTKLAQCQYALPLLVPNPFTREIQFPLWTFRQIRKSWKTSKSGEEITKTWAISEAETPMVAFFRFGSASSSKSQIMNSLITEKHDTFFHRHCTNSSKNQLLMDGVVEIAWYCPSGKETDVFSDCIAFCNLHGDAQTNQEQLEILTEMSSVNVVLLGDQNKITNKHLLEDLLKGHKSLICLLSDDESGVTRFNDGKYKVGLKDRTQSDIYKNLRMIIKDCFSKSPRRFKLEDFETEMTINDEDFPACKKSKEAAVMEEHLPCQGKLWHHWCKMNKDLHQLYGNNLEKQKSTKQTQMMEIREEQHKYGLSGLMEQFISVLNSQSDINERLFFLKWVGILLDKRTSDCLSGLHHKYNKKWTEVLDLKNKHDKSDKMKEKQTELEELSVKLNAAMFGLEHLLREMGQIYESFISVHKQKKRYKEETLNSLPRLAAELMKSGHPMELMDGDAGHVPLMWISAVLDELVKILGDQRVFVLSVLGIQSSGKSTMLNAMFGLQFAVSAGRCTRGAFMQLVRVSEEMKEELKNIYRHHDNELATFVVGLGNLTLINIFGENPAEMQDILQIVVQAFLRMKKVRLNPSCLFVHQNVGDVSAGEKNMEGRRRLQEKLDEMAKLAAKEEESEAECFSDVIEFSVKEDVYYFAQLWEGSPPMAPPNPSYSRNVQNLKEGIFRNATKSPGLKLSQFKSRITDLWNALINENFVFSFKNTLEIAVYRKLETEFGKWTWTLRSAMLDTEEKLYNRIENEKLKRIEEKDLYSYMKKTKEEVDKSVKSYFEEDKDKEILVQWRARCETKITQLYEDLIRDTKQKLNEVIQQQQARDAFESKRKEYSEKLFSLSKDLALKLKSTTTNEQDLKKEFDQLWDKWVTELTQDTPSGKATEFWEDAKQILSEVASHRFTECHKKFMNANDPRVYLSKQKPQYYSVFQNYCRGTTATKVFGELICSSQKDLILQAASNKTALDLAAKIRSDMPEFNGNRSNLEKHILKCLAEEENFEKYMKYILNPEKHFRNFITEKVNKYITENTTTVLNLFKGNLHHKLQSVINAVNIATEELKKSRGDADTWLRSFTSALKDEVTFKEITFTDLKDVTDIDFLQQVVSEGLTVMKSELHNSFSSAKHINMEKFRKKPDEILIDHLCQCCWVQCPFCKAICTNTMQDHDGDHSVPFHRVDGINGWYSEIQQISPVISAQQLCKVINVSTHR</sequence>
<dbReference type="PANTHER" id="PTHR22796">
    <property type="entry name" value="URG4-RELATED"/>
    <property type="match status" value="1"/>
</dbReference>
<proteinExistence type="inferred from homology"/>
<feature type="compositionally biased region" description="Basic and acidic residues" evidence="9">
    <location>
        <begin position="412"/>
        <end position="422"/>
    </location>
</feature>
<evidence type="ECO:0000256" key="8">
    <source>
        <dbReference type="ARBA" id="ARBA00023242"/>
    </source>
</evidence>
<evidence type="ECO:0000313" key="12">
    <source>
        <dbReference type="Proteomes" id="UP000606274"/>
    </source>
</evidence>
<dbReference type="InterPro" id="IPR006703">
    <property type="entry name" value="G_AIG1"/>
</dbReference>
<dbReference type="PROSITE" id="PS51717">
    <property type="entry name" value="G_VLIG"/>
    <property type="match status" value="1"/>
</dbReference>
<dbReference type="Gene3D" id="3.40.50.300">
    <property type="entry name" value="P-loop containing nucleotide triphosphate hydrolases"/>
    <property type="match status" value="3"/>
</dbReference>
<dbReference type="PANTHER" id="PTHR22796:SF6">
    <property type="entry name" value="INTERFERON-INDUCED VERY LARGE GTPASE 1-RELATED"/>
    <property type="match status" value="1"/>
</dbReference>
<protein>
    <recommendedName>
        <fullName evidence="10">VLIG-type G domain-containing protein</fullName>
    </recommendedName>
</protein>
<dbReference type="GO" id="GO:0005634">
    <property type="term" value="C:nucleus"/>
    <property type="evidence" value="ECO:0007669"/>
    <property type="project" value="UniProtKB-SubCell"/>
</dbReference>
<dbReference type="InterPro" id="IPR057365">
    <property type="entry name" value="URGCP"/>
</dbReference>
<comment type="subcellular location">
    <subcellularLocation>
        <location evidence="2">Cytoplasm</location>
    </subcellularLocation>
    <subcellularLocation>
        <location evidence="1">Nucleus</location>
    </subcellularLocation>
</comment>
<dbReference type="Proteomes" id="UP000606274">
    <property type="component" value="Unassembled WGS sequence"/>
</dbReference>
<name>A0A8T0A5W9_SILME</name>
<keyword evidence="6" id="KW-0547">Nucleotide-binding</keyword>
<dbReference type="Pfam" id="PF25683">
    <property type="entry name" value="URGCP_GTPase"/>
    <property type="match status" value="2"/>
</dbReference>
<evidence type="ECO:0000313" key="11">
    <source>
        <dbReference type="EMBL" id="KAF7686533.1"/>
    </source>
</evidence>
<dbReference type="Pfam" id="PF04548">
    <property type="entry name" value="AIG1"/>
    <property type="match status" value="2"/>
</dbReference>
<evidence type="ECO:0000256" key="9">
    <source>
        <dbReference type="SAM" id="MobiDB-lite"/>
    </source>
</evidence>
<comment type="caution">
    <text evidence="11">The sequence shown here is derived from an EMBL/GenBank/DDBJ whole genome shotgun (WGS) entry which is preliminary data.</text>
</comment>
<comment type="similarity">
    <text evidence="3">Belongs to the TRAFAC class dynamin-like GTPase superfamily. Very large inducible GTPase (VLIG) family.</text>
</comment>
<keyword evidence="8" id="KW-0539">Nucleus</keyword>
<feature type="compositionally biased region" description="Basic and acidic residues" evidence="9">
    <location>
        <begin position="429"/>
        <end position="454"/>
    </location>
</feature>
<evidence type="ECO:0000256" key="4">
    <source>
        <dbReference type="ARBA" id="ARBA00008535"/>
    </source>
</evidence>
<dbReference type="Pfam" id="PF25974">
    <property type="entry name" value="URGCP_9th"/>
    <property type="match status" value="1"/>
</dbReference>
<accession>A0A8T0A5W9</accession>